<evidence type="ECO:0000313" key="2">
    <source>
        <dbReference type="EMBL" id="ANF84612.1"/>
    </source>
</evidence>
<evidence type="ECO:0000259" key="1">
    <source>
        <dbReference type="SMART" id="SM00421"/>
    </source>
</evidence>
<dbReference type="PATRIC" id="fig|219572.3.peg.1193"/>
<dbReference type="RefSeq" id="WP_064450949.1">
    <property type="nucleotide sequence ID" value="NZ_CP015600.1"/>
</dbReference>
<sequence length="126" mass="13947">MTTNTLTAGNWQGTLKMGLAPRELEATLWAAADLTVKEIGRVMGISPTTAEKRLDSARFKLGAKTMRGLVLEAFKRQIISPLVILLCMVITAQQANTEQFGRIRRPGERRIETRVAVRRIEAAQAV</sequence>
<dbReference type="AlphaFoldDB" id="A0A172YWZ7"/>
<accession>A0A172YWZ7</accession>
<dbReference type="Gene3D" id="1.10.10.10">
    <property type="entry name" value="Winged helix-like DNA-binding domain superfamily/Winged helix DNA-binding domain"/>
    <property type="match status" value="1"/>
</dbReference>
<dbReference type="Pfam" id="PF00196">
    <property type="entry name" value="GerE"/>
    <property type="match status" value="1"/>
</dbReference>
<dbReference type="SMART" id="SM00421">
    <property type="entry name" value="HTH_LUXR"/>
    <property type="match status" value="1"/>
</dbReference>
<evidence type="ECO:0000313" key="3">
    <source>
        <dbReference type="Proteomes" id="UP000077829"/>
    </source>
</evidence>
<dbReference type="KEGG" id="panr:A7J50_1173"/>
<reference evidence="2 3" key="1">
    <citation type="submission" date="2016-05" db="EMBL/GenBank/DDBJ databases">
        <title>Complete genome sequence of Pseudomonas antarctica PAMC 27494.</title>
        <authorList>
            <person name="Lee J."/>
        </authorList>
    </citation>
    <scope>NUCLEOTIDE SEQUENCE [LARGE SCALE GENOMIC DNA]</scope>
    <source>
        <strain evidence="2 3">PAMC 27494</strain>
    </source>
</reference>
<gene>
    <name evidence="2" type="ORF">A7J50_1173</name>
</gene>
<dbReference type="STRING" id="219572.A7J50_1173"/>
<proteinExistence type="predicted"/>
<dbReference type="EMBL" id="CP015600">
    <property type="protein sequence ID" value="ANF84612.1"/>
    <property type="molecule type" value="Genomic_DNA"/>
</dbReference>
<dbReference type="InterPro" id="IPR016032">
    <property type="entry name" value="Sig_transdc_resp-reg_C-effctor"/>
</dbReference>
<dbReference type="SUPFAM" id="SSF46894">
    <property type="entry name" value="C-terminal effector domain of the bipartite response regulators"/>
    <property type="match status" value="1"/>
</dbReference>
<name>A0A172YWZ7_9PSED</name>
<dbReference type="GO" id="GO:0006355">
    <property type="term" value="P:regulation of DNA-templated transcription"/>
    <property type="evidence" value="ECO:0007669"/>
    <property type="project" value="InterPro"/>
</dbReference>
<feature type="domain" description="HTH luxR-type" evidence="1">
    <location>
        <begin position="16"/>
        <end position="73"/>
    </location>
</feature>
<protein>
    <submittedName>
        <fullName evidence="2">LuxR family transcriptional regulator</fullName>
    </submittedName>
</protein>
<dbReference type="InterPro" id="IPR000792">
    <property type="entry name" value="Tscrpt_reg_LuxR_C"/>
</dbReference>
<dbReference type="InterPro" id="IPR036388">
    <property type="entry name" value="WH-like_DNA-bd_sf"/>
</dbReference>
<dbReference type="GO" id="GO:0003677">
    <property type="term" value="F:DNA binding"/>
    <property type="evidence" value="ECO:0007669"/>
    <property type="project" value="InterPro"/>
</dbReference>
<dbReference type="Proteomes" id="UP000077829">
    <property type="component" value="Chromosome"/>
</dbReference>
<organism evidence="2 3">
    <name type="scientific">Pseudomonas antarctica</name>
    <dbReference type="NCBI Taxonomy" id="219572"/>
    <lineage>
        <taxon>Bacteria</taxon>
        <taxon>Pseudomonadati</taxon>
        <taxon>Pseudomonadota</taxon>
        <taxon>Gammaproteobacteria</taxon>
        <taxon>Pseudomonadales</taxon>
        <taxon>Pseudomonadaceae</taxon>
        <taxon>Pseudomonas</taxon>
    </lineage>
</organism>